<dbReference type="NCBIfam" id="NF001097">
    <property type="entry name" value="PRK00129.1"/>
    <property type="match status" value="1"/>
</dbReference>
<dbReference type="CDD" id="cd06223">
    <property type="entry name" value="PRTases_typeI"/>
    <property type="match status" value="1"/>
</dbReference>
<accession>A0A2A7BDT2</accession>
<keyword evidence="2" id="KW-0328">Glycosyltransferase</keyword>
<dbReference type="EMBL" id="NOUW01000020">
    <property type="protein sequence ID" value="PDX89452.1"/>
    <property type="molecule type" value="Genomic_DNA"/>
</dbReference>
<evidence type="ECO:0000313" key="2">
    <source>
        <dbReference type="EMBL" id="PDX89452.1"/>
    </source>
</evidence>
<dbReference type="Pfam" id="PF14681">
    <property type="entry name" value="UPRTase"/>
    <property type="match status" value="1"/>
</dbReference>
<dbReference type="AlphaFoldDB" id="A0A2A7BDT2"/>
<dbReference type="GO" id="GO:0016757">
    <property type="term" value="F:glycosyltransferase activity"/>
    <property type="evidence" value="ECO:0007669"/>
    <property type="project" value="UniProtKB-KW"/>
</dbReference>
<organism evidence="2 3">
    <name type="scientific">Faecalibacterium prausnitzii</name>
    <dbReference type="NCBI Taxonomy" id="853"/>
    <lineage>
        <taxon>Bacteria</taxon>
        <taxon>Bacillati</taxon>
        <taxon>Bacillota</taxon>
        <taxon>Clostridia</taxon>
        <taxon>Eubacteriales</taxon>
        <taxon>Oscillospiraceae</taxon>
        <taxon>Faecalibacterium</taxon>
    </lineage>
</organism>
<dbReference type="SUPFAM" id="SSF53271">
    <property type="entry name" value="PRTase-like"/>
    <property type="match status" value="1"/>
</dbReference>
<comment type="caution">
    <text evidence="2">The sequence shown here is derived from an EMBL/GenBank/DDBJ whole genome shotgun (WGS) entry which is preliminary data.</text>
</comment>
<evidence type="ECO:0000259" key="1">
    <source>
        <dbReference type="Pfam" id="PF14681"/>
    </source>
</evidence>
<feature type="domain" description="Phosphoribosyltransferase" evidence="1">
    <location>
        <begin position="55"/>
        <end position="197"/>
    </location>
</feature>
<keyword evidence="2" id="KW-0808">Transferase</keyword>
<dbReference type="RefSeq" id="WP_004612916.1">
    <property type="nucleotide sequence ID" value="NZ_CABJDF010000013.1"/>
</dbReference>
<dbReference type="Proteomes" id="UP000220438">
    <property type="component" value="Unassembled WGS sequence"/>
</dbReference>
<name>A0A2A7BDT2_9FIRM</name>
<reference evidence="2 3" key="1">
    <citation type="journal article" date="2017" name="Front. Microbiol.">
        <title>New Insights into the Diversity of the Genus Faecalibacterium.</title>
        <authorList>
            <person name="Benevides L."/>
            <person name="Burman S."/>
            <person name="Martin R."/>
            <person name="Robert V."/>
            <person name="Thomas M."/>
            <person name="Miquel S."/>
            <person name="Chain F."/>
            <person name="Sokol H."/>
            <person name="Bermudez-Humaran L.G."/>
            <person name="Morrison M."/>
            <person name="Langella P."/>
            <person name="Azevedo V.A."/>
            <person name="Chatel J.M."/>
            <person name="Soares S."/>
        </authorList>
    </citation>
    <scope>NUCLEOTIDE SEQUENCE [LARGE SCALE GENOMIC DNA]</scope>
    <source>
        <strain evidence="2 3">AHMP21</strain>
    </source>
</reference>
<dbReference type="InterPro" id="IPR029057">
    <property type="entry name" value="PRTase-like"/>
</dbReference>
<proteinExistence type="predicted"/>
<dbReference type="InterPro" id="IPR000836">
    <property type="entry name" value="PRTase_dom"/>
</dbReference>
<gene>
    <name evidence="2" type="ORF">CHR61_07610</name>
</gene>
<protein>
    <submittedName>
        <fullName evidence="2">Uracil phosphoribosyltransferase</fullName>
    </submittedName>
</protein>
<evidence type="ECO:0000313" key="3">
    <source>
        <dbReference type="Proteomes" id="UP000220438"/>
    </source>
</evidence>
<sequence length="205" mass="23470">MNYKHPNLFVMIPYEERNRVSGYFDLSVVGEEYAKLLGDLTDELSTYAVSKNDVGENAVIIPILRAGMSMSNRLTKRLPKADVARISMRRNLHTLKPFVAWDEFEQIKEPESKRVFITDPALATAGSILKTLEHMKKYGFKDENVVIMAMFGCQSGIERIFKEHPEVKLFLVHMADGIREDGYLLPYNGDTGDRLYGVRENEYVI</sequence>
<dbReference type="Gene3D" id="3.40.50.2020">
    <property type="match status" value="1"/>
</dbReference>